<evidence type="ECO:0000313" key="2">
    <source>
        <dbReference type="Proteomes" id="UP000499080"/>
    </source>
</evidence>
<dbReference type="AlphaFoldDB" id="A0A4Y2H9S4"/>
<name>A0A4Y2H9S4_ARAVE</name>
<sequence>MTDIGRRESVLIPRLPITPKDLSSQFKRYGEIENFQISSDFTPHKNFKLRKNTVTNLSSSGHMSANFPVPGTPTNETSVFPEIVQPCPKAIMKGIRKTAESTSTHGKQN</sequence>
<keyword evidence="2" id="KW-1185">Reference proteome</keyword>
<dbReference type="Proteomes" id="UP000499080">
    <property type="component" value="Unassembled WGS sequence"/>
</dbReference>
<accession>A0A4Y2H9S4</accession>
<dbReference type="EMBL" id="BGPR01001756">
    <property type="protein sequence ID" value="GBM61184.1"/>
    <property type="molecule type" value="Genomic_DNA"/>
</dbReference>
<comment type="caution">
    <text evidence="1">The sequence shown here is derived from an EMBL/GenBank/DDBJ whole genome shotgun (WGS) entry which is preliminary data.</text>
</comment>
<gene>
    <name evidence="1" type="ORF">AVEN_241570_1</name>
</gene>
<reference evidence="1 2" key="1">
    <citation type="journal article" date="2019" name="Sci. Rep.">
        <title>Orb-weaving spider Araneus ventricosus genome elucidates the spidroin gene catalogue.</title>
        <authorList>
            <person name="Kono N."/>
            <person name="Nakamura H."/>
            <person name="Ohtoshi R."/>
            <person name="Moran D.A.P."/>
            <person name="Shinohara A."/>
            <person name="Yoshida Y."/>
            <person name="Fujiwara M."/>
            <person name="Mori M."/>
            <person name="Tomita M."/>
            <person name="Arakawa K."/>
        </authorList>
    </citation>
    <scope>NUCLEOTIDE SEQUENCE [LARGE SCALE GENOMIC DNA]</scope>
</reference>
<organism evidence="1 2">
    <name type="scientific">Araneus ventricosus</name>
    <name type="common">Orbweaver spider</name>
    <name type="synonym">Epeira ventricosa</name>
    <dbReference type="NCBI Taxonomy" id="182803"/>
    <lineage>
        <taxon>Eukaryota</taxon>
        <taxon>Metazoa</taxon>
        <taxon>Ecdysozoa</taxon>
        <taxon>Arthropoda</taxon>
        <taxon>Chelicerata</taxon>
        <taxon>Arachnida</taxon>
        <taxon>Araneae</taxon>
        <taxon>Araneomorphae</taxon>
        <taxon>Entelegynae</taxon>
        <taxon>Araneoidea</taxon>
        <taxon>Araneidae</taxon>
        <taxon>Araneus</taxon>
    </lineage>
</organism>
<proteinExistence type="predicted"/>
<protein>
    <submittedName>
        <fullName evidence="1">Uncharacterized protein</fullName>
    </submittedName>
</protein>
<evidence type="ECO:0000313" key="1">
    <source>
        <dbReference type="EMBL" id="GBM61184.1"/>
    </source>
</evidence>